<evidence type="ECO:0000313" key="1">
    <source>
        <dbReference type="EMBL" id="GBP39646.1"/>
    </source>
</evidence>
<organism evidence="1 2">
    <name type="scientific">Eumeta variegata</name>
    <name type="common">Bagworm moth</name>
    <name type="synonym">Eumeta japonica</name>
    <dbReference type="NCBI Taxonomy" id="151549"/>
    <lineage>
        <taxon>Eukaryota</taxon>
        <taxon>Metazoa</taxon>
        <taxon>Ecdysozoa</taxon>
        <taxon>Arthropoda</taxon>
        <taxon>Hexapoda</taxon>
        <taxon>Insecta</taxon>
        <taxon>Pterygota</taxon>
        <taxon>Neoptera</taxon>
        <taxon>Endopterygota</taxon>
        <taxon>Lepidoptera</taxon>
        <taxon>Glossata</taxon>
        <taxon>Ditrysia</taxon>
        <taxon>Tineoidea</taxon>
        <taxon>Psychidae</taxon>
        <taxon>Oiketicinae</taxon>
        <taxon>Eumeta</taxon>
    </lineage>
</organism>
<evidence type="ECO:0000313" key="2">
    <source>
        <dbReference type="Proteomes" id="UP000299102"/>
    </source>
</evidence>
<comment type="caution">
    <text evidence="1">The sequence shown here is derived from an EMBL/GenBank/DDBJ whole genome shotgun (WGS) entry which is preliminary data.</text>
</comment>
<dbReference type="AlphaFoldDB" id="A0A4C1VKY2"/>
<protein>
    <submittedName>
        <fullName evidence="1">Uncharacterized protein</fullName>
    </submittedName>
</protein>
<dbReference type="OrthoDB" id="8060926at2759"/>
<dbReference type="Proteomes" id="UP000299102">
    <property type="component" value="Unassembled WGS sequence"/>
</dbReference>
<accession>A0A4C1VKY2</accession>
<proteinExistence type="predicted"/>
<keyword evidence="2" id="KW-1185">Reference proteome</keyword>
<gene>
    <name evidence="1" type="ORF">EVAR_25469_1</name>
</gene>
<reference evidence="1 2" key="1">
    <citation type="journal article" date="2019" name="Commun. Biol.">
        <title>The bagworm genome reveals a unique fibroin gene that provides high tensile strength.</title>
        <authorList>
            <person name="Kono N."/>
            <person name="Nakamura H."/>
            <person name="Ohtoshi R."/>
            <person name="Tomita M."/>
            <person name="Numata K."/>
            <person name="Arakawa K."/>
        </authorList>
    </citation>
    <scope>NUCLEOTIDE SEQUENCE [LARGE SCALE GENOMIC DNA]</scope>
</reference>
<name>A0A4C1VKY2_EUMVA</name>
<dbReference type="EMBL" id="BGZK01000369">
    <property type="protein sequence ID" value="GBP39646.1"/>
    <property type="molecule type" value="Genomic_DNA"/>
</dbReference>
<sequence>MNIEKSKILDNLNSQKLIQGECSVASNLSNFVASFIGSWNRYGYCINYNAIEELEIEATYTSTSRAGLRPEVINRTDNLSVGIAYDNFDRFVDTKTGKDTLHDTVWIIYQNIDSTLENIEDVDDLREIYTKRHRRRFFEANDPELPFFPEISKISSGFRPEIFEKEDENIIVHHDVYNRIDTV</sequence>